<evidence type="ECO:0000313" key="13">
    <source>
        <dbReference type="Proteomes" id="UP001529340"/>
    </source>
</evidence>
<comment type="cofactor">
    <cofactor evidence="2">
        <name>Zn(2+)</name>
        <dbReference type="ChEBI" id="CHEBI:29105"/>
    </cofactor>
</comment>
<gene>
    <name evidence="12" type="primary">pepT</name>
    <name evidence="12" type="ORF">QUV96_09600</name>
</gene>
<evidence type="ECO:0000256" key="10">
    <source>
        <dbReference type="NCBIfam" id="TIGR01882"/>
    </source>
</evidence>
<dbReference type="PROSITE" id="PS00758">
    <property type="entry name" value="ARGE_DAPE_CPG2_1"/>
    <property type="match status" value="1"/>
</dbReference>
<keyword evidence="9" id="KW-0482">Metalloprotease</keyword>
<keyword evidence="8" id="KW-0862">Zinc</keyword>
<dbReference type="InterPro" id="IPR002933">
    <property type="entry name" value="Peptidase_M20"/>
</dbReference>
<evidence type="ECO:0000256" key="5">
    <source>
        <dbReference type="ARBA" id="ARBA00022670"/>
    </source>
</evidence>
<dbReference type="EMBL" id="JAUDCG010000050">
    <property type="protein sequence ID" value="MDM8157891.1"/>
    <property type="molecule type" value="Genomic_DNA"/>
</dbReference>
<dbReference type="InterPro" id="IPR001261">
    <property type="entry name" value="ArgE/DapE_CS"/>
</dbReference>
<keyword evidence="5" id="KW-0645">Protease</keyword>
<evidence type="ECO:0000256" key="8">
    <source>
        <dbReference type="ARBA" id="ARBA00022833"/>
    </source>
</evidence>
<evidence type="ECO:0000256" key="1">
    <source>
        <dbReference type="ARBA" id="ARBA00000870"/>
    </source>
</evidence>
<evidence type="ECO:0000259" key="11">
    <source>
        <dbReference type="Pfam" id="PF07687"/>
    </source>
</evidence>
<keyword evidence="6" id="KW-0479">Metal-binding</keyword>
<dbReference type="RefSeq" id="WP_289608333.1">
    <property type="nucleotide sequence ID" value="NZ_JAUDCG010000050.1"/>
</dbReference>
<name>A0ABT7UE38_9FIRM</name>
<dbReference type="Gene3D" id="3.30.70.360">
    <property type="match status" value="1"/>
</dbReference>
<dbReference type="PANTHER" id="PTHR42994:SF2">
    <property type="entry name" value="PEPTIDASE"/>
    <property type="match status" value="1"/>
</dbReference>
<protein>
    <recommendedName>
        <fullName evidence="10">Peptidase T</fullName>
        <ecNumber evidence="10">3.4.11.4</ecNumber>
    </recommendedName>
</protein>
<organism evidence="12 13">
    <name type="scientific">Amedibacillus dolichus</name>
    <dbReference type="NCBI Taxonomy" id="31971"/>
    <lineage>
        <taxon>Bacteria</taxon>
        <taxon>Bacillati</taxon>
        <taxon>Bacillota</taxon>
        <taxon>Erysipelotrichia</taxon>
        <taxon>Erysipelotrichales</taxon>
        <taxon>Erysipelotrichaceae</taxon>
        <taxon>Amedibacillus</taxon>
    </lineage>
</organism>
<comment type="caution">
    <text evidence="12">The sequence shown here is derived from an EMBL/GenBank/DDBJ whole genome shotgun (WGS) entry which is preliminary data.</text>
</comment>
<dbReference type="EC" id="3.4.11.4" evidence="10"/>
<dbReference type="GO" id="GO:0045148">
    <property type="term" value="F:tripeptide aminopeptidase activity"/>
    <property type="evidence" value="ECO:0007669"/>
    <property type="project" value="UniProtKB-EC"/>
</dbReference>
<dbReference type="Proteomes" id="UP001529340">
    <property type="component" value="Unassembled WGS sequence"/>
</dbReference>
<dbReference type="Pfam" id="PF01546">
    <property type="entry name" value="Peptidase_M20"/>
    <property type="match status" value="1"/>
</dbReference>
<dbReference type="PROSITE" id="PS00759">
    <property type="entry name" value="ARGE_DAPE_CPG2_2"/>
    <property type="match status" value="1"/>
</dbReference>
<keyword evidence="13" id="KW-1185">Reference proteome</keyword>
<comment type="catalytic activity">
    <reaction evidence="1">
        <text>Release of the N-terminal residue from a tripeptide.</text>
        <dbReference type="EC" id="3.4.11.4"/>
    </reaction>
</comment>
<keyword evidence="4 12" id="KW-0031">Aminopeptidase</keyword>
<sequence length="409" mass="45198">MRVEERLLSYVVVDTQSDEQSTASPSTEKQLVLAEMLKDELQGLGIENAHVDAYGVVYGKLEANAQGYPAIGLNAHMDTATDLTGTNVRPRIIRAYDGGIIDLNEEIQMDPQQFPILKEHIGDDLIVTDGNTLLGADDKAGIAIIMTALEQMIERQTPHGDIYVAFTPDEEVGRGTEHFDLNKFRADFAYTVDGGAINEIDYENFNAAQAQITIQGKSIHPGTAKNKMVNASLLAMQFHALLPIEQNPAYTEGYEGFNHLLHLQGECDHAQMTYIIRNHDDAKFEAQKQLFIDNCAFLNKRYGDGTFTLKLVDQYRNMRSIIEKDMRVIELAKRAIAAAGETPVSSPVRGGTDGAALTYMGMPCPNFGTGSYNHHGRYEFASIADMTKMVEIITNVLTLSKAVSEEFAH</sequence>
<dbReference type="PANTHER" id="PTHR42994">
    <property type="entry name" value="PEPTIDASE T"/>
    <property type="match status" value="1"/>
</dbReference>
<dbReference type="NCBIfam" id="NF003976">
    <property type="entry name" value="PRK05469.1"/>
    <property type="match status" value="1"/>
</dbReference>
<dbReference type="SUPFAM" id="SSF53187">
    <property type="entry name" value="Zn-dependent exopeptidases"/>
    <property type="match status" value="1"/>
</dbReference>
<accession>A0ABT7UE38</accession>
<feature type="domain" description="Peptidase M20 dimerisation" evidence="11">
    <location>
        <begin position="202"/>
        <end position="298"/>
    </location>
</feature>
<dbReference type="PIRSF" id="PIRSF037215">
    <property type="entry name" value="Peptidase_M20B"/>
    <property type="match status" value="1"/>
</dbReference>
<evidence type="ECO:0000256" key="9">
    <source>
        <dbReference type="ARBA" id="ARBA00023049"/>
    </source>
</evidence>
<evidence type="ECO:0000256" key="7">
    <source>
        <dbReference type="ARBA" id="ARBA00022801"/>
    </source>
</evidence>
<reference evidence="12" key="2">
    <citation type="submission" date="2023-06" db="EMBL/GenBank/DDBJ databases">
        <authorList>
            <person name="Zeman M."/>
            <person name="Kubasova T."/>
            <person name="Jahodarova E."/>
            <person name="Nykrynova M."/>
            <person name="Rychlik I."/>
        </authorList>
    </citation>
    <scope>NUCLEOTIDE SEQUENCE</scope>
    <source>
        <strain evidence="12">ET39</strain>
    </source>
</reference>
<dbReference type="InterPro" id="IPR011650">
    <property type="entry name" value="Peptidase_M20_dimer"/>
</dbReference>
<dbReference type="InterPro" id="IPR036264">
    <property type="entry name" value="Bact_exopeptidase_dim_dom"/>
</dbReference>
<comment type="similarity">
    <text evidence="3">Belongs to the peptidase M20B family.</text>
</comment>
<keyword evidence="7 12" id="KW-0378">Hydrolase</keyword>
<evidence type="ECO:0000256" key="4">
    <source>
        <dbReference type="ARBA" id="ARBA00022438"/>
    </source>
</evidence>
<dbReference type="Gene3D" id="3.40.630.10">
    <property type="entry name" value="Zn peptidases"/>
    <property type="match status" value="1"/>
</dbReference>
<evidence type="ECO:0000256" key="6">
    <source>
        <dbReference type="ARBA" id="ARBA00022723"/>
    </source>
</evidence>
<dbReference type="InterPro" id="IPR010161">
    <property type="entry name" value="Peptidase_M20B"/>
</dbReference>
<evidence type="ECO:0000256" key="2">
    <source>
        <dbReference type="ARBA" id="ARBA00001947"/>
    </source>
</evidence>
<evidence type="ECO:0000256" key="3">
    <source>
        <dbReference type="ARBA" id="ARBA00009692"/>
    </source>
</evidence>
<proteinExistence type="inferred from homology"/>
<dbReference type="NCBIfam" id="NF009920">
    <property type="entry name" value="PRK13381.1"/>
    <property type="match status" value="1"/>
</dbReference>
<evidence type="ECO:0000313" key="12">
    <source>
        <dbReference type="EMBL" id="MDM8157891.1"/>
    </source>
</evidence>
<reference evidence="12" key="1">
    <citation type="submission" date="2023-06" db="EMBL/GenBank/DDBJ databases">
        <title>Identification and characterization of horizontal gene transfer across gut microbiota members of farm animals based on homology search.</title>
        <authorList>
            <person name="Schwarzerova J."/>
            <person name="Nykrynova M."/>
            <person name="Jureckova K."/>
            <person name="Cejkova D."/>
            <person name="Rychlik I."/>
        </authorList>
    </citation>
    <scope>NUCLEOTIDE SEQUENCE</scope>
    <source>
        <strain evidence="12">ET39</strain>
    </source>
</reference>
<dbReference type="NCBIfam" id="TIGR01882">
    <property type="entry name" value="peptidase-T"/>
    <property type="match status" value="1"/>
</dbReference>
<dbReference type="SUPFAM" id="SSF55031">
    <property type="entry name" value="Bacterial exopeptidase dimerisation domain"/>
    <property type="match status" value="1"/>
</dbReference>
<dbReference type="Pfam" id="PF07687">
    <property type="entry name" value="M20_dimer"/>
    <property type="match status" value="1"/>
</dbReference>
<dbReference type="CDD" id="cd03892">
    <property type="entry name" value="M20_peptT"/>
    <property type="match status" value="1"/>
</dbReference>